<dbReference type="AlphaFoldDB" id="A0A6P1E444"/>
<evidence type="ECO:0000313" key="3">
    <source>
        <dbReference type="Proteomes" id="UP000471640"/>
    </source>
</evidence>
<sequence length="379" mass="40790">MIKLIAKLTLLLVALIAIGVLWQRGQLSVLALSRIDPVPETRQLVEQERYAEAHDYLAFFMDYPYVQNAPEAQALQQEIDRVRGSFSYQASKLGEGLFSGTSDETIGQAAGVATDFFVIGDLRDLTKQGIHWARGEETDEVIAALATIGVVASAAQLASGAATVGTAGAAAPSVTASTAVKVGTVTLKAARKLGKLPPWLGKDLVKATKTVKRTRKLDSVTELFGNVYTLAKTRGGLTLLSKTRDAASLERMARFAETFGEHAATLYRIGGDVALKTARRAGELGQESIKLAATYGQLGLRTLDRLGAVKFVKYSARASKMTYKGDLIRLLARWLTQLPTWALYAVIGLAGVVWLPWRRLRGGSRHLMVPANAGQHAAA</sequence>
<keyword evidence="1" id="KW-0812">Transmembrane</keyword>
<keyword evidence="1" id="KW-1133">Transmembrane helix</keyword>
<evidence type="ECO:0000313" key="2">
    <source>
        <dbReference type="EMBL" id="NEX22784.1"/>
    </source>
</evidence>
<name>A0A6P1E444_9GAMM</name>
<dbReference type="RefSeq" id="WP_164655878.1">
    <property type="nucleotide sequence ID" value="NZ_JAAIJR010000124.1"/>
</dbReference>
<keyword evidence="1" id="KW-0472">Membrane</keyword>
<comment type="caution">
    <text evidence="2">The sequence shown here is derived from an EMBL/GenBank/DDBJ whole genome shotgun (WGS) entry which is preliminary data.</text>
</comment>
<proteinExistence type="predicted"/>
<accession>A0A6P1E444</accession>
<organism evidence="2 3">
    <name type="scientific">Thiorhodococcus mannitoliphagus</name>
    <dbReference type="NCBI Taxonomy" id="329406"/>
    <lineage>
        <taxon>Bacteria</taxon>
        <taxon>Pseudomonadati</taxon>
        <taxon>Pseudomonadota</taxon>
        <taxon>Gammaproteobacteria</taxon>
        <taxon>Chromatiales</taxon>
        <taxon>Chromatiaceae</taxon>
        <taxon>Thiorhodococcus</taxon>
    </lineage>
</organism>
<gene>
    <name evidence="2" type="ORF">G3480_21175</name>
</gene>
<protein>
    <submittedName>
        <fullName evidence="2">Uncharacterized protein</fullName>
    </submittedName>
</protein>
<keyword evidence="3" id="KW-1185">Reference proteome</keyword>
<dbReference type="Proteomes" id="UP000471640">
    <property type="component" value="Unassembled WGS sequence"/>
</dbReference>
<feature type="transmembrane region" description="Helical" evidence="1">
    <location>
        <begin position="338"/>
        <end position="357"/>
    </location>
</feature>
<dbReference type="EMBL" id="JAAIJR010000124">
    <property type="protein sequence ID" value="NEX22784.1"/>
    <property type="molecule type" value="Genomic_DNA"/>
</dbReference>
<evidence type="ECO:0000256" key="1">
    <source>
        <dbReference type="SAM" id="Phobius"/>
    </source>
</evidence>
<reference evidence="2 3" key="2">
    <citation type="submission" date="2020-02" db="EMBL/GenBank/DDBJ databases">
        <title>Genome sequences of Thiorhodococcus mannitoliphagus and Thiorhodococcus minor, purple sulfur photosynthetic bacteria in the gammaproteobacterial family, Chromatiaceae.</title>
        <authorList>
            <person name="Aviles F.A."/>
            <person name="Meyer T.E."/>
            <person name="Kyndt J.A."/>
        </authorList>
    </citation>
    <scope>NUCLEOTIDE SEQUENCE [LARGE SCALE GENOMIC DNA]</scope>
    <source>
        <strain evidence="2 3">DSM 18266</strain>
    </source>
</reference>
<reference evidence="3" key="1">
    <citation type="journal article" date="2020" name="Microbiol. Resour. Announc.">
        <title>Draft Genome Sequences of Thiorhodococcus mannitoliphagus and Thiorhodococcus minor, Purple Sulfur Photosynthetic Bacteria in the Gammaproteobacterial Family Chromatiaceae.</title>
        <authorList>
            <person name="Aviles F.A."/>
            <person name="Meyer T.E."/>
            <person name="Kyndt J.A."/>
        </authorList>
    </citation>
    <scope>NUCLEOTIDE SEQUENCE [LARGE SCALE GENOMIC DNA]</scope>
    <source>
        <strain evidence="3">DSM 18266</strain>
    </source>
</reference>